<gene>
    <name evidence="1" type="ORF">FGO68_gene10751</name>
</gene>
<comment type="caution">
    <text evidence="1">The sequence shown here is derived from an EMBL/GenBank/DDBJ whole genome shotgun (WGS) entry which is preliminary data.</text>
</comment>
<dbReference type="EMBL" id="RRYP01005283">
    <property type="protein sequence ID" value="TNV82177.1"/>
    <property type="molecule type" value="Genomic_DNA"/>
</dbReference>
<proteinExistence type="predicted"/>
<organism evidence="1 2">
    <name type="scientific">Halteria grandinella</name>
    <dbReference type="NCBI Taxonomy" id="5974"/>
    <lineage>
        <taxon>Eukaryota</taxon>
        <taxon>Sar</taxon>
        <taxon>Alveolata</taxon>
        <taxon>Ciliophora</taxon>
        <taxon>Intramacronucleata</taxon>
        <taxon>Spirotrichea</taxon>
        <taxon>Stichotrichia</taxon>
        <taxon>Sporadotrichida</taxon>
        <taxon>Halteriidae</taxon>
        <taxon>Halteria</taxon>
    </lineage>
</organism>
<keyword evidence="2" id="KW-1185">Reference proteome</keyword>
<dbReference type="AlphaFoldDB" id="A0A8J8NUD9"/>
<sequence length="83" mass="9276">MRNSNNSSLLLQQQLSPLIPKFLQFSSKNSSLNIISNQLMNNLSRNTNNSLKVALTTSSLQFQKEGILSLLRLLQLMASVQRG</sequence>
<reference evidence="1" key="1">
    <citation type="submission" date="2019-06" db="EMBL/GenBank/DDBJ databases">
        <authorList>
            <person name="Zheng W."/>
        </authorList>
    </citation>
    <scope>NUCLEOTIDE SEQUENCE</scope>
    <source>
        <strain evidence="1">QDHG01</strain>
    </source>
</reference>
<evidence type="ECO:0000313" key="2">
    <source>
        <dbReference type="Proteomes" id="UP000785679"/>
    </source>
</evidence>
<dbReference type="Proteomes" id="UP000785679">
    <property type="component" value="Unassembled WGS sequence"/>
</dbReference>
<evidence type="ECO:0000313" key="1">
    <source>
        <dbReference type="EMBL" id="TNV82177.1"/>
    </source>
</evidence>
<accession>A0A8J8NUD9</accession>
<name>A0A8J8NUD9_HALGN</name>
<protein>
    <submittedName>
        <fullName evidence="1">Uncharacterized protein</fullName>
    </submittedName>
</protein>